<keyword evidence="10" id="KW-0732">Signal</keyword>
<keyword evidence="3" id="KW-0134">Cell wall</keyword>
<gene>
    <name evidence="11" type="ORF">MKW98_017182</name>
</gene>
<dbReference type="Pfam" id="PF00295">
    <property type="entry name" value="Glyco_hydro_28"/>
    <property type="match status" value="1"/>
</dbReference>
<dbReference type="SUPFAM" id="SSF51126">
    <property type="entry name" value="Pectin lyase-like"/>
    <property type="match status" value="1"/>
</dbReference>
<evidence type="ECO:0000256" key="4">
    <source>
        <dbReference type="ARBA" id="ARBA00022525"/>
    </source>
</evidence>
<dbReference type="GO" id="GO:0071555">
    <property type="term" value="P:cell wall organization"/>
    <property type="evidence" value="ECO:0007669"/>
    <property type="project" value="UniProtKB-KW"/>
</dbReference>
<keyword evidence="7" id="KW-0961">Cell wall biogenesis/degradation</keyword>
<evidence type="ECO:0000256" key="6">
    <source>
        <dbReference type="ARBA" id="ARBA00023295"/>
    </source>
</evidence>
<evidence type="ECO:0000256" key="9">
    <source>
        <dbReference type="RuleBase" id="RU361169"/>
    </source>
</evidence>
<evidence type="ECO:0000313" key="12">
    <source>
        <dbReference type="Proteomes" id="UP001202328"/>
    </source>
</evidence>
<organism evidence="11 12">
    <name type="scientific">Papaver atlanticum</name>
    <dbReference type="NCBI Taxonomy" id="357466"/>
    <lineage>
        <taxon>Eukaryota</taxon>
        <taxon>Viridiplantae</taxon>
        <taxon>Streptophyta</taxon>
        <taxon>Embryophyta</taxon>
        <taxon>Tracheophyta</taxon>
        <taxon>Spermatophyta</taxon>
        <taxon>Magnoliopsida</taxon>
        <taxon>Ranunculales</taxon>
        <taxon>Papaveraceae</taxon>
        <taxon>Papaveroideae</taxon>
        <taxon>Papaver</taxon>
    </lineage>
</organism>
<feature type="signal peptide" evidence="10">
    <location>
        <begin position="1"/>
        <end position="28"/>
    </location>
</feature>
<dbReference type="SMART" id="SM00710">
    <property type="entry name" value="PbH1"/>
    <property type="match status" value="5"/>
</dbReference>
<keyword evidence="6 9" id="KW-0326">Glycosidase</keyword>
<dbReference type="InterPro" id="IPR006626">
    <property type="entry name" value="PbH1"/>
</dbReference>
<evidence type="ECO:0000256" key="5">
    <source>
        <dbReference type="ARBA" id="ARBA00022801"/>
    </source>
</evidence>
<dbReference type="InterPro" id="IPR011050">
    <property type="entry name" value="Pectin_lyase_fold/virulence"/>
</dbReference>
<comment type="subcellular location">
    <subcellularLocation>
        <location evidence="1">Secreted</location>
        <location evidence="1">Cell wall</location>
    </subcellularLocation>
</comment>
<evidence type="ECO:0000256" key="8">
    <source>
        <dbReference type="PROSITE-ProRule" id="PRU10052"/>
    </source>
</evidence>
<sequence length="425" mass="46658">MESLRKTPPKMKIFFSIALFLLAISVNSESAIDQNLLQRTIPTFNVLNFGAIGDGIHDDTRAFAEAWKATCEGGTGTPKMVVPKGKTFVLRAIKFIGPCVTRNVVVQISGSIVAPISPRDWGLSGDNKRWILFRDVSGLTVNGGGIIDGRGKIWWENSCSNEHHKNRPGCSRSQPASVNFFRTHDSRFKDITVKNSPMFHVKLLNLNNFEVHNIRVDSPENSPNTDGLHTQNVNHVNISNSEFRSGDDCVSIGNSSSHVYIRDCHCGPGHGVSIGSLGENGHLAEVNNIHVERVNFYGTMNGVRIKTWQDGKGECHSVSFKNCNFTNVLNPIIIDQNYFSKSRQEVSAVKIFNITYENLRGTVDVRTPSAISLRCSTIVGCGGLQFKGISFKPSKTTSRLFSTCMNAKGRVIGSVDPPLTCLMAG</sequence>
<name>A0AAD4SB50_9MAGN</name>
<evidence type="ECO:0008006" key="13">
    <source>
        <dbReference type="Google" id="ProtNLM"/>
    </source>
</evidence>
<protein>
    <recommendedName>
        <fullName evidence="13">Polygalacturonase</fullName>
    </recommendedName>
</protein>
<reference evidence="11" key="1">
    <citation type="submission" date="2022-04" db="EMBL/GenBank/DDBJ databases">
        <title>A functionally conserved STORR gene fusion in Papaver species that diverged 16.8 million years ago.</title>
        <authorList>
            <person name="Catania T."/>
        </authorList>
    </citation>
    <scope>NUCLEOTIDE SEQUENCE</scope>
    <source>
        <strain evidence="11">S-188037</strain>
    </source>
</reference>
<comment type="similarity">
    <text evidence="2 9">Belongs to the glycosyl hydrolase 28 family.</text>
</comment>
<keyword evidence="12" id="KW-1185">Reference proteome</keyword>
<evidence type="ECO:0000256" key="7">
    <source>
        <dbReference type="ARBA" id="ARBA00023316"/>
    </source>
</evidence>
<evidence type="ECO:0000313" key="11">
    <source>
        <dbReference type="EMBL" id="KAI3886830.1"/>
    </source>
</evidence>
<evidence type="ECO:0000256" key="2">
    <source>
        <dbReference type="ARBA" id="ARBA00008834"/>
    </source>
</evidence>
<keyword evidence="4" id="KW-0964">Secreted</keyword>
<dbReference type="GO" id="GO:0004650">
    <property type="term" value="F:polygalacturonase activity"/>
    <property type="evidence" value="ECO:0007669"/>
    <property type="project" value="InterPro"/>
</dbReference>
<evidence type="ECO:0000256" key="10">
    <source>
        <dbReference type="SAM" id="SignalP"/>
    </source>
</evidence>
<evidence type="ECO:0000256" key="3">
    <source>
        <dbReference type="ARBA" id="ARBA00022512"/>
    </source>
</evidence>
<dbReference type="Proteomes" id="UP001202328">
    <property type="component" value="Unassembled WGS sequence"/>
</dbReference>
<dbReference type="GO" id="GO:0005975">
    <property type="term" value="P:carbohydrate metabolic process"/>
    <property type="evidence" value="ECO:0007669"/>
    <property type="project" value="InterPro"/>
</dbReference>
<dbReference type="AlphaFoldDB" id="A0AAD4SB50"/>
<feature type="chain" id="PRO_5042160508" description="Polygalacturonase" evidence="10">
    <location>
        <begin position="29"/>
        <end position="425"/>
    </location>
</feature>
<accession>A0AAD4SB50</accession>
<evidence type="ECO:0000256" key="1">
    <source>
        <dbReference type="ARBA" id="ARBA00004191"/>
    </source>
</evidence>
<proteinExistence type="inferred from homology"/>
<dbReference type="EMBL" id="JAJJMB010012121">
    <property type="protein sequence ID" value="KAI3886830.1"/>
    <property type="molecule type" value="Genomic_DNA"/>
</dbReference>
<dbReference type="InterPro" id="IPR012334">
    <property type="entry name" value="Pectin_lyas_fold"/>
</dbReference>
<dbReference type="InterPro" id="IPR000743">
    <property type="entry name" value="Glyco_hydro_28"/>
</dbReference>
<comment type="caution">
    <text evidence="11">The sequence shown here is derived from an EMBL/GenBank/DDBJ whole genome shotgun (WGS) entry which is preliminary data.</text>
</comment>
<dbReference type="PANTHER" id="PTHR31375">
    <property type="match status" value="1"/>
</dbReference>
<keyword evidence="5 9" id="KW-0378">Hydrolase</keyword>
<dbReference type="PROSITE" id="PS00502">
    <property type="entry name" value="POLYGALACTURONASE"/>
    <property type="match status" value="1"/>
</dbReference>
<dbReference type="Gene3D" id="2.160.20.10">
    <property type="entry name" value="Single-stranded right-handed beta-helix, Pectin lyase-like"/>
    <property type="match status" value="1"/>
</dbReference>
<feature type="active site" evidence="8">
    <location>
        <position position="270"/>
    </location>
</feature>